<dbReference type="PROSITE" id="PS00760">
    <property type="entry name" value="SPASE_I_2"/>
    <property type="match status" value="1"/>
</dbReference>
<reference evidence="9" key="1">
    <citation type="submission" date="2021-06" db="EMBL/GenBank/DDBJ databases">
        <title>Description of novel taxa of the family Lachnospiraceae.</title>
        <authorList>
            <person name="Chaplin A.V."/>
            <person name="Sokolova S.R."/>
            <person name="Pikina A.P."/>
            <person name="Korzhanova M."/>
            <person name="Belova V."/>
            <person name="Korostin D."/>
            <person name="Efimov B.A."/>
        </authorList>
    </citation>
    <scope>NUCLEOTIDE SEQUENCE</scope>
    <source>
        <strain evidence="9">ASD5720</strain>
    </source>
</reference>
<comment type="similarity">
    <text evidence="3 7">Belongs to the peptidase S26 family.</text>
</comment>
<evidence type="ECO:0000256" key="7">
    <source>
        <dbReference type="RuleBase" id="RU362042"/>
    </source>
</evidence>
<dbReference type="Pfam" id="PF10502">
    <property type="entry name" value="Peptidase_S26"/>
    <property type="match status" value="1"/>
</dbReference>
<dbReference type="EC" id="3.4.21.89" evidence="4 7"/>
<dbReference type="GO" id="GO:0006465">
    <property type="term" value="P:signal peptide processing"/>
    <property type="evidence" value="ECO:0007669"/>
    <property type="project" value="InterPro"/>
</dbReference>
<feature type="transmembrane region" description="Helical" evidence="7">
    <location>
        <begin position="20"/>
        <end position="42"/>
    </location>
</feature>
<dbReference type="Gene3D" id="2.10.109.10">
    <property type="entry name" value="Umud Fragment, subunit A"/>
    <property type="match status" value="1"/>
</dbReference>
<dbReference type="NCBIfam" id="TIGR02227">
    <property type="entry name" value="sigpep_I_bact"/>
    <property type="match status" value="1"/>
</dbReference>
<accession>A0A949NDM3</accession>
<dbReference type="CDD" id="cd06530">
    <property type="entry name" value="S26_SPase_I"/>
    <property type="match status" value="1"/>
</dbReference>
<dbReference type="AlphaFoldDB" id="A0A949NDM3"/>
<evidence type="ECO:0000313" key="9">
    <source>
        <dbReference type="EMBL" id="MBU9735319.1"/>
    </source>
</evidence>
<keyword evidence="7" id="KW-0812">Transmembrane</keyword>
<feature type="active site" evidence="6">
    <location>
        <position position="93"/>
    </location>
</feature>
<comment type="subcellular location">
    <subcellularLocation>
        <location evidence="2">Cell membrane</location>
        <topology evidence="2">Single-pass type II membrane protein</topology>
    </subcellularLocation>
    <subcellularLocation>
        <location evidence="7">Membrane</location>
        <topology evidence="7">Single-pass type II membrane protein</topology>
    </subcellularLocation>
</comment>
<keyword evidence="5 7" id="KW-0378">Hydrolase</keyword>
<organism evidence="9 10">
    <name type="scientific">Diplocloster agilis</name>
    <dbReference type="NCBI Taxonomy" id="2850323"/>
    <lineage>
        <taxon>Bacteria</taxon>
        <taxon>Bacillati</taxon>
        <taxon>Bacillota</taxon>
        <taxon>Clostridia</taxon>
        <taxon>Lachnospirales</taxon>
        <taxon>Lachnospiraceae</taxon>
        <taxon>Diplocloster</taxon>
    </lineage>
</organism>
<dbReference type="InterPro" id="IPR019758">
    <property type="entry name" value="Pept_S26A_signal_pept_1_CS"/>
</dbReference>
<feature type="active site" evidence="6">
    <location>
        <position position="50"/>
    </location>
</feature>
<sequence>MAKDNRETENKEVSIGREILSWVGVIVFAVALALFLNAFILVNAEVPTKSMENTIKAGDHIMGLRVSYWFKGPERGDIVVFKFPDDESQNFVKRVIGLPGDSIEIVDGKVYINGSDTPLDEPYLKETPYGSFGTFTVPAGCYFMMGDNRNDSHDSRFWDHTYVTEDELIGKAYFKYYPGFQMLH</sequence>
<dbReference type="PRINTS" id="PR00727">
    <property type="entry name" value="LEADERPTASE"/>
</dbReference>
<evidence type="ECO:0000256" key="1">
    <source>
        <dbReference type="ARBA" id="ARBA00000677"/>
    </source>
</evidence>
<dbReference type="Proteomes" id="UP000712157">
    <property type="component" value="Unassembled WGS sequence"/>
</dbReference>
<keyword evidence="7" id="KW-1133">Transmembrane helix</keyword>
<dbReference type="GO" id="GO:0009003">
    <property type="term" value="F:signal peptidase activity"/>
    <property type="evidence" value="ECO:0007669"/>
    <property type="project" value="UniProtKB-EC"/>
</dbReference>
<protein>
    <recommendedName>
        <fullName evidence="4 7">Signal peptidase I</fullName>
        <ecNumber evidence="4 7">3.4.21.89</ecNumber>
    </recommendedName>
</protein>
<dbReference type="InterPro" id="IPR036286">
    <property type="entry name" value="LexA/Signal_pep-like_sf"/>
</dbReference>
<dbReference type="EMBL" id="JAHQCW010000002">
    <property type="protein sequence ID" value="MBU9735319.1"/>
    <property type="molecule type" value="Genomic_DNA"/>
</dbReference>
<proteinExistence type="inferred from homology"/>
<dbReference type="InterPro" id="IPR019533">
    <property type="entry name" value="Peptidase_S26"/>
</dbReference>
<evidence type="ECO:0000256" key="6">
    <source>
        <dbReference type="PIRSR" id="PIRSR600223-1"/>
    </source>
</evidence>
<feature type="domain" description="Peptidase S26" evidence="8">
    <location>
        <begin position="20"/>
        <end position="177"/>
    </location>
</feature>
<keyword evidence="7" id="KW-0645">Protease</keyword>
<evidence type="ECO:0000256" key="5">
    <source>
        <dbReference type="ARBA" id="ARBA00022801"/>
    </source>
</evidence>
<dbReference type="GO" id="GO:0005886">
    <property type="term" value="C:plasma membrane"/>
    <property type="evidence" value="ECO:0007669"/>
    <property type="project" value="UniProtKB-SubCell"/>
</dbReference>
<comment type="catalytic activity">
    <reaction evidence="1 7">
        <text>Cleavage of hydrophobic, N-terminal signal or leader sequences from secreted and periplasmic proteins.</text>
        <dbReference type="EC" id="3.4.21.89"/>
    </reaction>
</comment>
<dbReference type="InterPro" id="IPR000223">
    <property type="entry name" value="Pept_S26A_signal_pept_1"/>
</dbReference>
<evidence type="ECO:0000256" key="4">
    <source>
        <dbReference type="ARBA" id="ARBA00013208"/>
    </source>
</evidence>
<keyword evidence="7" id="KW-0472">Membrane</keyword>
<dbReference type="SUPFAM" id="SSF51306">
    <property type="entry name" value="LexA/Signal peptidase"/>
    <property type="match status" value="1"/>
</dbReference>
<name>A0A949NDM3_9FIRM</name>
<evidence type="ECO:0000256" key="2">
    <source>
        <dbReference type="ARBA" id="ARBA00004401"/>
    </source>
</evidence>
<evidence type="ECO:0000313" key="10">
    <source>
        <dbReference type="Proteomes" id="UP000712157"/>
    </source>
</evidence>
<dbReference type="InterPro" id="IPR019757">
    <property type="entry name" value="Pept_S26A_signal_pept_1_Lys-AS"/>
</dbReference>
<dbReference type="RefSeq" id="WP_158344368.1">
    <property type="nucleotide sequence ID" value="NZ_JAHQCW010000002.1"/>
</dbReference>
<dbReference type="PANTHER" id="PTHR43390:SF1">
    <property type="entry name" value="CHLOROPLAST PROCESSING PEPTIDASE"/>
    <property type="match status" value="1"/>
</dbReference>
<dbReference type="PANTHER" id="PTHR43390">
    <property type="entry name" value="SIGNAL PEPTIDASE I"/>
    <property type="match status" value="1"/>
</dbReference>
<dbReference type="GO" id="GO:0004252">
    <property type="term" value="F:serine-type endopeptidase activity"/>
    <property type="evidence" value="ECO:0007669"/>
    <property type="project" value="InterPro"/>
</dbReference>
<evidence type="ECO:0000259" key="8">
    <source>
        <dbReference type="Pfam" id="PF10502"/>
    </source>
</evidence>
<comment type="caution">
    <text evidence="9">The sequence shown here is derived from an EMBL/GenBank/DDBJ whole genome shotgun (WGS) entry which is preliminary data.</text>
</comment>
<dbReference type="PROSITE" id="PS00761">
    <property type="entry name" value="SPASE_I_3"/>
    <property type="match status" value="1"/>
</dbReference>
<gene>
    <name evidence="9" type="primary">lepB</name>
    <name evidence="9" type="ORF">KTH89_02155</name>
</gene>
<keyword evidence="10" id="KW-1185">Reference proteome</keyword>
<evidence type="ECO:0000256" key="3">
    <source>
        <dbReference type="ARBA" id="ARBA00009370"/>
    </source>
</evidence>